<evidence type="ECO:0000259" key="4">
    <source>
        <dbReference type="SMART" id="SM00822"/>
    </source>
</evidence>
<dbReference type="PROSITE" id="PS00061">
    <property type="entry name" value="ADH_SHORT"/>
    <property type="match status" value="1"/>
</dbReference>
<dbReference type="FunFam" id="3.40.50.720:FF:000084">
    <property type="entry name" value="Short-chain dehydrogenase reductase"/>
    <property type="match status" value="1"/>
</dbReference>
<dbReference type="GO" id="GO:0030497">
    <property type="term" value="P:fatty acid elongation"/>
    <property type="evidence" value="ECO:0007669"/>
    <property type="project" value="TreeGrafter"/>
</dbReference>
<proteinExistence type="inferred from homology"/>
<dbReference type="Gene3D" id="3.40.50.720">
    <property type="entry name" value="NAD(P)-binding Rossmann-like Domain"/>
    <property type="match status" value="1"/>
</dbReference>
<dbReference type="CDD" id="cd05233">
    <property type="entry name" value="SDR_c"/>
    <property type="match status" value="1"/>
</dbReference>
<dbReference type="InterPro" id="IPR002347">
    <property type="entry name" value="SDR_fam"/>
</dbReference>
<dbReference type="GO" id="GO:0047838">
    <property type="term" value="F:D-xylose 1-dehydrogenase (NAD+) activity"/>
    <property type="evidence" value="ECO:0007669"/>
    <property type="project" value="UniProtKB-EC"/>
</dbReference>
<dbReference type="NCBIfam" id="NF005559">
    <property type="entry name" value="PRK07231.1"/>
    <property type="match status" value="1"/>
</dbReference>
<name>A0AAJ5X3Q9_9CAUL</name>
<comment type="similarity">
    <text evidence="1">Belongs to the short-chain dehydrogenases/reductases (SDR) family.</text>
</comment>
<evidence type="ECO:0000313" key="6">
    <source>
        <dbReference type="Proteomes" id="UP001213664"/>
    </source>
</evidence>
<dbReference type="InterPro" id="IPR020904">
    <property type="entry name" value="Sc_DH/Rdtase_CS"/>
</dbReference>
<dbReference type="AlphaFoldDB" id="A0AAJ5X3Q9"/>
<gene>
    <name evidence="5" type="ORF">P0Y50_07720</name>
</gene>
<evidence type="ECO:0000256" key="2">
    <source>
        <dbReference type="ARBA" id="ARBA00066641"/>
    </source>
</evidence>
<organism evidence="5 6">
    <name type="scientific">Candidatus Brevundimonas colombiensis</name>
    <dbReference type="NCBI Taxonomy" id="3121376"/>
    <lineage>
        <taxon>Bacteria</taxon>
        <taxon>Pseudomonadati</taxon>
        <taxon>Pseudomonadota</taxon>
        <taxon>Alphaproteobacteria</taxon>
        <taxon>Caulobacterales</taxon>
        <taxon>Caulobacteraceae</taxon>
        <taxon>Brevundimonas</taxon>
    </lineage>
</organism>
<dbReference type="PANTHER" id="PTHR42760:SF40">
    <property type="entry name" value="3-OXOACYL-[ACYL-CARRIER-PROTEIN] REDUCTASE, CHLOROPLASTIC"/>
    <property type="match status" value="1"/>
</dbReference>
<dbReference type="PANTHER" id="PTHR42760">
    <property type="entry name" value="SHORT-CHAIN DEHYDROGENASES/REDUCTASES FAMILY MEMBER"/>
    <property type="match status" value="1"/>
</dbReference>
<dbReference type="Proteomes" id="UP001213664">
    <property type="component" value="Chromosome"/>
</dbReference>
<dbReference type="PRINTS" id="PR00080">
    <property type="entry name" value="SDRFAMILY"/>
</dbReference>
<accession>A0AAJ5X3Q9</accession>
<dbReference type="PRINTS" id="PR00081">
    <property type="entry name" value="GDHRDH"/>
</dbReference>
<evidence type="ECO:0000256" key="3">
    <source>
        <dbReference type="ARBA" id="ARBA00069939"/>
    </source>
</evidence>
<dbReference type="SUPFAM" id="SSF51735">
    <property type="entry name" value="NAD(P)-binding Rossmann-fold domains"/>
    <property type="match status" value="1"/>
</dbReference>
<reference evidence="5" key="1">
    <citation type="submission" date="2023-03" db="EMBL/GenBank/DDBJ databases">
        <title>Andean soil-derived lignocellulolytic bacterial consortium as a source of novel taxa and putative plastic-active enzymes.</title>
        <authorList>
            <person name="Diaz-Garcia L."/>
            <person name="Chuvochina M."/>
            <person name="Feuerriegel G."/>
            <person name="Bunk B."/>
            <person name="Sproer C."/>
            <person name="Streit W.R."/>
            <person name="Rodriguez L.M."/>
            <person name="Overmann J."/>
            <person name="Jimenez D.J."/>
        </authorList>
    </citation>
    <scope>NUCLEOTIDE SEQUENCE</scope>
    <source>
        <strain evidence="5">MAG 833</strain>
    </source>
</reference>
<evidence type="ECO:0000256" key="1">
    <source>
        <dbReference type="ARBA" id="ARBA00006484"/>
    </source>
</evidence>
<evidence type="ECO:0000313" key="5">
    <source>
        <dbReference type="EMBL" id="WEK41547.1"/>
    </source>
</evidence>
<dbReference type="SMART" id="SM00822">
    <property type="entry name" value="PKS_KR"/>
    <property type="match status" value="1"/>
</dbReference>
<dbReference type="Pfam" id="PF13561">
    <property type="entry name" value="adh_short_C2"/>
    <property type="match status" value="1"/>
</dbReference>
<dbReference type="EC" id="1.1.1.175" evidence="2"/>
<dbReference type="InterPro" id="IPR036291">
    <property type="entry name" value="NAD(P)-bd_dom_sf"/>
</dbReference>
<dbReference type="EMBL" id="CP119326">
    <property type="protein sequence ID" value="WEK41547.1"/>
    <property type="molecule type" value="Genomic_DNA"/>
</dbReference>
<feature type="domain" description="Ketoreductase" evidence="4">
    <location>
        <begin position="10"/>
        <end position="180"/>
    </location>
</feature>
<protein>
    <recommendedName>
        <fullName evidence="3">D-xylose 1-dehydrogenase</fullName>
        <ecNumber evidence="2">1.1.1.175</ecNumber>
    </recommendedName>
</protein>
<dbReference type="InterPro" id="IPR057326">
    <property type="entry name" value="KR_dom"/>
</dbReference>
<sequence length="266" mass="27143">MTDADYFVDKTVLVTGAASGIGLAAAAAFARLGAAVCVNDRTSDAVGVVVDDLVSKGYRASAAVADVTDPEAVDQAVATVVERHGKIDVLVNSAGVFYHGPAADVSAEAWRRVIAVDLDGVFFWSQAAARHSMLRQGEGAIVNVSSLAGLVAGPGSAPYTAAKHGVVGLTKALAVEWGPCGIRVNAVCPGLTETPMVVSAWEGRADAYAQRLARIPLGIAAKPDDQADAIVFLASHRARSVNGLIMNVDGGTAALSSGYAATAQKQ</sequence>